<evidence type="ECO:0000313" key="3">
    <source>
        <dbReference type="Proteomes" id="UP000276232"/>
    </source>
</evidence>
<proteinExistence type="predicted"/>
<feature type="signal peptide" evidence="1">
    <location>
        <begin position="1"/>
        <end position="25"/>
    </location>
</feature>
<protein>
    <recommendedName>
        <fullName evidence="4">Lipoprotein</fullName>
    </recommendedName>
</protein>
<accession>A0A3N1HNA5</accession>
<reference evidence="2 3" key="1">
    <citation type="journal article" date="2015" name="Stand. Genomic Sci.">
        <title>Genomic Encyclopedia of Bacterial and Archaeal Type Strains, Phase III: the genomes of soil and plant-associated and newly described type strains.</title>
        <authorList>
            <person name="Whitman W.B."/>
            <person name="Woyke T."/>
            <person name="Klenk H.P."/>
            <person name="Zhou Y."/>
            <person name="Lilburn T.G."/>
            <person name="Beck B.J."/>
            <person name="De Vos P."/>
            <person name="Vandamme P."/>
            <person name="Eisen J.A."/>
            <person name="Garrity G."/>
            <person name="Hugenholtz P."/>
            <person name="Kyrpides N.C."/>
        </authorList>
    </citation>
    <scope>NUCLEOTIDE SEQUENCE [LARGE SCALE GENOMIC DNA]</scope>
    <source>
        <strain evidence="2 3">CECT 7306</strain>
    </source>
</reference>
<sequence length="354" mass="35088">MSRAVRRPAALGVAGVLALGLASCAAEPVPQPRPQAVEGPVAALTADRADVVRAEVSEALAAADAARDAALLEPRVTGAAAELRLARYRLQGVVGGSPAPAPVGGEVLRDVVPAVATPGAEEGAVPADAVDPSAAAGTFPRTWATVTQAEGQQQPQLSVLVQDDARSPYRLVATAGLLPGAVVPGTATGDAGTPAVDPAALVLPPADAVAAYAAALGTPAADAGDAAAAVADDAFRQVVSAEETEADALDFFDWSVTRAVREGSVVSVATGDGGALVLGLLDTERVQQLEPGSEGALLRLPADEAALAGAGEAGERTSTTWVEAVALVVPPADAEDTQVRAVAADRVLVAAEAS</sequence>
<dbReference type="RefSeq" id="WP_123379527.1">
    <property type="nucleotide sequence ID" value="NZ_RJKN01000003.1"/>
</dbReference>
<keyword evidence="1" id="KW-0732">Signal</keyword>
<dbReference type="InParanoid" id="A0A3N1HNA5"/>
<gene>
    <name evidence="2" type="ORF">EDC03_1448</name>
</gene>
<evidence type="ECO:0008006" key="4">
    <source>
        <dbReference type="Google" id="ProtNLM"/>
    </source>
</evidence>
<dbReference type="OrthoDB" id="3266092at2"/>
<dbReference type="AlphaFoldDB" id="A0A3N1HNA5"/>
<keyword evidence="3" id="KW-1185">Reference proteome</keyword>
<feature type="chain" id="PRO_5017973413" description="Lipoprotein" evidence="1">
    <location>
        <begin position="26"/>
        <end position="354"/>
    </location>
</feature>
<comment type="caution">
    <text evidence="2">The sequence shown here is derived from an EMBL/GenBank/DDBJ whole genome shotgun (WGS) entry which is preliminary data.</text>
</comment>
<dbReference type="EMBL" id="RJKN01000003">
    <property type="protein sequence ID" value="ROP43852.1"/>
    <property type="molecule type" value="Genomic_DNA"/>
</dbReference>
<dbReference type="PROSITE" id="PS51257">
    <property type="entry name" value="PROKAR_LIPOPROTEIN"/>
    <property type="match status" value="1"/>
</dbReference>
<evidence type="ECO:0000313" key="2">
    <source>
        <dbReference type="EMBL" id="ROP43852.1"/>
    </source>
</evidence>
<organism evidence="2 3">
    <name type="scientific">Pseudokineococcus lusitanus</name>
    <dbReference type="NCBI Taxonomy" id="763993"/>
    <lineage>
        <taxon>Bacteria</taxon>
        <taxon>Bacillati</taxon>
        <taxon>Actinomycetota</taxon>
        <taxon>Actinomycetes</taxon>
        <taxon>Kineosporiales</taxon>
        <taxon>Kineosporiaceae</taxon>
        <taxon>Pseudokineococcus</taxon>
    </lineage>
</organism>
<evidence type="ECO:0000256" key="1">
    <source>
        <dbReference type="SAM" id="SignalP"/>
    </source>
</evidence>
<dbReference type="Proteomes" id="UP000276232">
    <property type="component" value="Unassembled WGS sequence"/>
</dbReference>
<name>A0A3N1HNA5_9ACTN</name>